<keyword evidence="8 12" id="KW-0560">Oxidoreductase</keyword>
<evidence type="ECO:0000256" key="10">
    <source>
        <dbReference type="ARBA" id="ARBA00023126"/>
    </source>
</evidence>
<evidence type="ECO:0000259" key="16">
    <source>
        <dbReference type="SMART" id="SM01350"/>
    </source>
</evidence>
<dbReference type="EMBL" id="LR217710">
    <property type="protein sequence ID" value="VFP81373.1"/>
    <property type="molecule type" value="Genomic_DNA"/>
</dbReference>
<dbReference type="InterPro" id="IPR006114">
    <property type="entry name" value="6PGDH_C"/>
</dbReference>
<comment type="function">
    <text evidence="1 12">Catalyzes the oxidative decarboxylation of 6-phosphogluconate to ribulose 5-phosphate and CO(2), with concomitant reduction of NADP to NADPH.</text>
</comment>
<comment type="subunit">
    <text evidence="4 12">Homodimer.</text>
</comment>
<comment type="catalytic activity">
    <reaction evidence="11 12 15">
        <text>6-phospho-D-gluconate + NADP(+) = D-ribulose 5-phosphate + CO2 + NADPH</text>
        <dbReference type="Rhea" id="RHEA:10116"/>
        <dbReference type="ChEBI" id="CHEBI:16526"/>
        <dbReference type="ChEBI" id="CHEBI:57783"/>
        <dbReference type="ChEBI" id="CHEBI:58121"/>
        <dbReference type="ChEBI" id="CHEBI:58349"/>
        <dbReference type="ChEBI" id="CHEBI:58759"/>
        <dbReference type="EC" id="1.1.1.44"/>
    </reaction>
</comment>
<feature type="binding site" evidence="14">
    <location>
        <position position="446"/>
    </location>
    <ligand>
        <name>substrate</name>
        <note>ligand shared between dimeric partners</note>
    </ligand>
</feature>
<feature type="domain" description="6-phosphogluconate dehydrogenase C-terminal" evidence="16">
    <location>
        <begin position="178"/>
        <end position="468"/>
    </location>
</feature>
<feature type="binding site" description="in other chain" evidence="14">
    <location>
        <position position="259"/>
    </location>
    <ligand>
        <name>substrate</name>
        <note>ligand shared between dimeric partners</note>
    </ligand>
</feature>
<dbReference type="Gene3D" id="1.10.1040.10">
    <property type="entry name" value="N-(1-d-carboxylethyl)-l-norvaline Dehydrogenase, domain 2"/>
    <property type="match status" value="1"/>
</dbReference>
<dbReference type="PANTHER" id="PTHR11811">
    <property type="entry name" value="6-PHOSPHOGLUCONATE DEHYDROGENASE"/>
    <property type="match status" value="1"/>
</dbReference>
<comment type="pathway">
    <text evidence="2 12 15">Carbohydrate degradation; pentose phosphate pathway; D-ribulose 5-phosphate from D-glucose 6-phosphate (oxidative stage): step 3/3.</text>
</comment>
<feature type="binding site" description="in other chain" evidence="14">
    <location>
        <begin position="128"/>
        <end position="130"/>
    </location>
    <ligand>
        <name>substrate</name>
        <note>ligand shared between dimeric partners</note>
    </ligand>
</feature>
<dbReference type="SUPFAM" id="SSF51735">
    <property type="entry name" value="NAD(P)-binding Rossmann-fold domains"/>
    <property type="match status" value="1"/>
</dbReference>
<dbReference type="InterPro" id="IPR006183">
    <property type="entry name" value="Pgluconate_DH"/>
</dbReference>
<evidence type="ECO:0000256" key="9">
    <source>
        <dbReference type="ARBA" id="ARBA00023064"/>
    </source>
</evidence>
<keyword evidence="7 12" id="KW-0521">NADP</keyword>
<evidence type="ECO:0000313" key="17">
    <source>
        <dbReference type="EMBL" id="VFP81373.1"/>
    </source>
</evidence>
<sequence length="469" mass="52487">MLNNDIGIIGMGVMGKNLAFNIARNGYSVSVFNRSHNETMKFLFKNSVNSLFPFSNLEKFINSLNKPRCVLLMIQSGSPIDKIINVLLPYLDSGDLIIDGGNSFYKDTIKRFNFLQKKSIQFLGVGISGGELGALQGPSIMPGGNIESYKLIAPIFKKISAKYNQEDCVKYIGPNGSGHYVKMVHNGIEYSDMQLIAETYSLLKNLVGMNNTDLSCIFKKWNEGELCSYLIEITGNILCKKDMDGNFIIDSILDVASGKGTGTWTANSALKLQVPCSIVTESVFSRYLSFLKANRMIASTILSGPKVSLNSNFNKEMFIEDVRKALYLGKIISYAQGFFLMKKASEHYFWNLQFSDIAKIFRSGCIIRANFLNDIVTAFSENNNLIDLLFTPVFQDVINLYQLSLRTVVTEAINNGISVPVFSNILSYYDAYRTVNSAANLIQAQRDYFGSHTYNRIDQSGSFHTNWLE</sequence>
<dbReference type="FunFam" id="1.20.5.320:FF:000001">
    <property type="entry name" value="6-phosphogluconate dehydrogenase, decarboxylating"/>
    <property type="match status" value="1"/>
</dbReference>
<dbReference type="SUPFAM" id="SSF48179">
    <property type="entry name" value="6-phosphogluconate dehydrogenase C-terminal domain-like"/>
    <property type="match status" value="1"/>
</dbReference>
<feature type="binding site" description="in other chain" evidence="14">
    <location>
        <position position="286"/>
    </location>
    <ligand>
        <name>substrate</name>
        <note>ligand shared between dimeric partners</note>
    </ligand>
</feature>
<dbReference type="UniPathway" id="UPA00115">
    <property type="reaction ID" value="UER00410"/>
</dbReference>
<dbReference type="NCBIfam" id="TIGR00873">
    <property type="entry name" value="gnd"/>
    <property type="match status" value="1"/>
</dbReference>
<dbReference type="InterPro" id="IPR008927">
    <property type="entry name" value="6-PGluconate_DH-like_C_sf"/>
</dbReference>
<evidence type="ECO:0000313" key="18">
    <source>
        <dbReference type="Proteomes" id="UP000294344"/>
    </source>
</evidence>
<keyword evidence="9 15" id="KW-0311">Gluconate utilization</keyword>
<dbReference type="NCBIfam" id="NF006765">
    <property type="entry name" value="PRK09287.1"/>
    <property type="match status" value="1"/>
</dbReference>
<dbReference type="SMART" id="SM01350">
    <property type="entry name" value="6PGD"/>
    <property type="match status" value="1"/>
</dbReference>
<dbReference type="GO" id="GO:0019521">
    <property type="term" value="P:D-gluconate metabolic process"/>
    <property type="evidence" value="ECO:0007669"/>
    <property type="project" value="UniProtKB-KW"/>
</dbReference>
<comment type="similarity">
    <text evidence="3 12 15">Belongs to the 6-phosphogluconate dehydrogenase family.</text>
</comment>
<dbReference type="Gene3D" id="1.20.5.320">
    <property type="entry name" value="6-Phosphogluconate Dehydrogenase, domain 3"/>
    <property type="match status" value="1"/>
</dbReference>
<evidence type="ECO:0000256" key="2">
    <source>
        <dbReference type="ARBA" id="ARBA00004874"/>
    </source>
</evidence>
<feature type="active site" description="Proton donor" evidence="13">
    <location>
        <position position="189"/>
    </location>
</feature>
<feature type="active site" description="Proton acceptor" evidence="13">
    <location>
        <position position="182"/>
    </location>
</feature>
<evidence type="ECO:0000256" key="11">
    <source>
        <dbReference type="ARBA" id="ARBA00048640"/>
    </source>
</evidence>
<organism evidence="17 18">
    <name type="scientific">Buchnera aphidicola</name>
    <name type="common">Cinara curvipes</name>
    <dbReference type="NCBI Taxonomy" id="2518975"/>
    <lineage>
        <taxon>Bacteria</taxon>
        <taxon>Pseudomonadati</taxon>
        <taxon>Pseudomonadota</taxon>
        <taxon>Gammaproteobacteria</taxon>
        <taxon>Enterobacterales</taxon>
        <taxon>Erwiniaceae</taxon>
        <taxon>Buchnera</taxon>
    </lineage>
</organism>
<dbReference type="PRINTS" id="PR00076">
    <property type="entry name" value="6PGDHDRGNASE"/>
</dbReference>
<evidence type="ECO:0000256" key="3">
    <source>
        <dbReference type="ARBA" id="ARBA00008419"/>
    </source>
</evidence>
<reference evidence="17 18" key="1">
    <citation type="submission" date="2019-02" db="EMBL/GenBank/DDBJ databases">
        <authorList>
            <person name="Manzano-Marin A."/>
            <person name="Manzano-Marin A."/>
        </authorList>
    </citation>
    <scope>NUCLEOTIDE SEQUENCE [LARGE SCALE GENOMIC DNA]</scope>
    <source>
        <strain evidence="17 18">BuCicurvipes</strain>
    </source>
</reference>
<dbReference type="Pfam" id="PF00393">
    <property type="entry name" value="6PGD"/>
    <property type="match status" value="1"/>
</dbReference>
<gene>
    <name evidence="17" type="primary">gnd</name>
    <name evidence="17" type="ORF">BUCICURV3402_077</name>
</gene>
<dbReference type="InterPro" id="IPR036291">
    <property type="entry name" value="NAD(P)-bd_dom_sf"/>
</dbReference>
<feature type="binding site" description="in other chain" evidence="14">
    <location>
        <position position="190"/>
    </location>
    <ligand>
        <name>substrate</name>
        <note>ligand shared between dimeric partners</note>
    </ligand>
</feature>
<evidence type="ECO:0000256" key="14">
    <source>
        <dbReference type="PIRSR" id="PIRSR000109-2"/>
    </source>
</evidence>
<dbReference type="OrthoDB" id="9804542at2"/>
<evidence type="ECO:0000256" key="12">
    <source>
        <dbReference type="PIRNR" id="PIRNR000109"/>
    </source>
</evidence>
<dbReference type="Pfam" id="PF03446">
    <property type="entry name" value="NAD_binding_2"/>
    <property type="match status" value="1"/>
</dbReference>
<dbReference type="GO" id="GO:0006098">
    <property type="term" value="P:pentose-phosphate shunt"/>
    <property type="evidence" value="ECO:0007669"/>
    <property type="project" value="UniProtKB-UniPathway"/>
</dbReference>
<dbReference type="Proteomes" id="UP000294344">
    <property type="component" value="Chromosome"/>
</dbReference>
<evidence type="ECO:0000256" key="4">
    <source>
        <dbReference type="ARBA" id="ARBA00011738"/>
    </source>
</evidence>
<dbReference type="InterPro" id="IPR013328">
    <property type="entry name" value="6PGD_dom2"/>
</dbReference>
<dbReference type="GO" id="GO:0004616">
    <property type="term" value="F:phosphogluconate dehydrogenase (decarboxylating) activity"/>
    <property type="evidence" value="ECO:0007669"/>
    <property type="project" value="UniProtKB-EC"/>
</dbReference>
<evidence type="ECO:0000256" key="13">
    <source>
        <dbReference type="PIRSR" id="PIRSR000109-1"/>
    </source>
</evidence>
<feature type="binding site" description="in other chain" evidence="14">
    <location>
        <begin position="185"/>
        <end position="186"/>
    </location>
    <ligand>
        <name>substrate</name>
        <note>ligand shared between dimeric partners</note>
    </ligand>
</feature>
<dbReference type="Gene3D" id="3.40.50.720">
    <property type="entry name" value="NAD(P)-binding Rossmann-like Domain"/>
    <property type="match status" value="1"/>
</dbReference>
<dbReference type="PIRSF" id="PIRSF000109">
    <property type="entry name" value="6PGD"/>
    <property type="match status" value="1"/>
</dbReference>
<dbReference type="GO" id="GO:0050661">
    <property type="term" value="F:NADP binding"/>
    <property type="evidence" value="ECO:0007669"/>
    <property type="project" value="InterPro"/>
</dbReference>
<evidence type="ECO:0000256" key="6">
    <source>
        <dbReference type="ARBA" id="ARBA00018193"/>
    </source>
</evidence>
<evidence type="ECO:0000256" key="15">
    <source>
        <dbReference type="RuleBase" id="RU000485"/>
    </source>
</evidence>
<evidence type="ECO:0000256" key="1">
    <source>
        <dbReference type="ARBA" id="ARBA00002526"/>
    </source>
</evidence>
<dbReference type="FunFam" id="3.40.50.720:FF:000007">
    <property type="entry name" value="6-phosphogluconate dehydrogenase, decarboxylating"/>
    <property type="match status" value="1"/>
</dbReference>
<proteinExistence type="inferred from homology"/>
<feature type="binding site" evidence="14">
    <location>
        <position position="452"/>
    </location>
    <ligand>
        <name>substrate</name>
        <note>ligand shared between dimeric partners</note>
    </ligand>
</feature>
<feature type="binding site" description="in other chain" evidence="14">
    <location>
        <position position="102"/>
    </location>
    <ligand>
        <name>substrate</name>
        <note>ligand shared between dimeric partners</note>
    </ligand>
</feature>
<dbReference type="RefSeq" id="WP_154029139.1">
    <property type="nucleotide sequence ID" value="NZ_LR217710.1"/>
</dbReference>
<name>A0A451D6G3_9GAMM</name>
<accession>A0A451D6G3</accession>
<dbReference type="EC" id="1.1.1.44" evidence="5 12"/>
<protein>
    <recommendedName>
        <fullName evidence="6 12">6-phosphogluconate dehydrogenase, decarboxylating</fullName>
        <ecNumber evidence="5 12">1.1.1.44</ecNumber>
    </recommendedName>
</protein>
<dbReference type="InterPro" id="IPR006113">
    <property type="entry name" value="6PGDH_Gnd/GntZ"/>
</dbReference>
<evidence type="ECO:0000256" key="8">
    <source>
        <dbReference type="ARBA" id="ARBA00023002"/>
    </source>
</evidence>
<keyword evidence="10 12" id="KW-0570">Pentose shunt</keyword>
<evidence type="ECO:0000256" key="5">
    <source>
        <dbReference type="ARBA" id="ARBA00013011"/>
    </source>
</evidence>
<dbReference type="InterPro" id="IPR006115">
    <property type="entry name" value="6PGDH_NADP-bd"/>
</dbReference>
<dbReference type="AlphaFoldDB" id="A0A451D6G3"/>
<dbReference type="FunFam" id="1.10.1040.10:FF:000002">
    <property type="entry name" value="6-phosphogluconate dehydrogenase, decarboxylating"/>
    <property type="match status" value="1"/>
</dbReference>
<evidence type="ECO:0000256" key="7">
    <source>
        <dbReference type="ARBA" id="ARBA00022857"/>
    </source>
</evidence>